<gene>
    <name evidence="1" type="primary">54</name>
    <name evidence="1" type="ORF">JUICEBOX_54</name>
</gene>
<dbReference type="Proteomes" id="UP000281572">
    <property type="component" value="Segment"/>
</dbReference>
<evidence type="ECO:0000313" key="2">
    <source>
        <dbReference type="Proteomes" id="UP000281572"/>
    </source>
</evidence>
<dbReference type="RefSeq" id="YP_009812823.1">
    <property type="nucleotide sequence ID" value="NC_048070.1"/>
</dbReference>
<keyword evidence="2" id="KW-1185">Reference proteome</keyword>
<sequence>MSRPHPPRRQIVPLPARVAELIEAGWTSQSIALAAKIAPSTLHEALKSGTVTKRTARRLMAADMDAAPIQPAWRATRRLRALAAAGVPLETLAKEIGTHPAHVSAILHGKTEQIRRDLFLAIDRVWRARENDPVSQPSVEIIARGWAVPWEWDDIDDPATDLHADRITDTDAVRAAITRARTEFGDEATAKAIGIHRYRLSEFPRTPRMLTSRANQILGDLRRLRARERDAMIRAGAVA</sequence>
<dbReference type="KEGG" id="vg:55003895"/>
<evidence type="ECO:0000313" key="1">
    <source>
        <dbReference type="EMBL" id="AYB69483.1"/>
    </source>
</evidence>
<organism evidence="1 2">
    <name type="scientific">Corynebacterium phage Juicebox</name>
    <dbReference type="NCBI Taxonomy" id="2301600"/>
    <lineage>
        <taxon>Viruses</taxon>
        <taxon>Duplodnaviria</taxon>
        <taxon>Heunggongvirae</taxon>
        <taxon>Uroviricota</taxon>
        <taxon>Caudoviricetes</taxon>
        <taxon>Juiceboxvirus</taxon>
        <taxon>Juiceboxvirus juicebox</taxon>
    </lineage>
</organism>
<proteinExistence type="predicted"/>
<evidence type="ECO:0008006" key="3">
    <source>
        <dbReference type="Google" id="ProtNLM"/>
    </source>
</evidence>
<dbReference type="EMBL" id="MH727550">
    <property type="protein sequence ID" value="AYB69483.1"/>
    <property type="molecule type" value="Genomic_DNA"/>
</dbReference>
<protein>
    <recommendedName>
        <fullName evidence="3">Helix-turn-helix DNA binding domain protein</fullName>
    </recommendedName>
</protein>
<dbReference type="GeneID" id="55003895"/>
<name>A0A385UFA0_9CAUD</name>
<reference evidence="2" key="1">
    <citation type="submission" date="2018-08" db="EMBL/GenBank/DDBJ databases">
        <authorList>
            <person name="Pathak A."/>
            <person name="Staton O.A."/>
            <person name="Aldaher A.R."/>
            <person name="Baird K.M."/>
            <person name="Borah A."/>
            <person name="Haggard G.E."/>
            <person name="Meesala S."/>
            <person name="Nealy S.L."/>
            <person name="Ramdas R."/>
            <person name="Rocha M."/>
            <person name="Sristi D."/>
            <person name="Thukral S."/>
            <person name="Walls C.E."/>
            <person name="Waqas M."/>
            <person name="Williams M.R."/>
            <person name="Winters A.K."/>
            <person name="Sahawneh K.J."/>
            <person name="Monti D.L."/>
            <person name="Garlena R.A."/>
            <person name="Russell D.A."/>
            <person name="Pope W.H."/>
            <person name="Jacobs-Sera D."/>
            <person name="Hatfull G.F."/>
        </authorList>
    </citation>
    <scope>NUCLEOTIDE SEQUENCE [LARGE SCALE GENOMIC DNA]</scope>
</reference>
<accession>A0A385UFA0</accession>